<protein>
    <submittedName>
        <fullName evidence="2">Uncharacterized protein</fullName>
    </submittedName>
</protein>
<organism evidence="2 3">
    <name type="scientific">Rhizoclosmatium globosum</name>
    <dbReference type="NCBI Taxonomy" id="329046"/>
    <lineage>
        <taxon>Eukaryota</taxon>
        <taxon>Fungi</taxon>
        <taxon>Fungi incertae sedis</taxon>
        <taxon>Chytridiomycota</taxon>
        <taxon>Chytridiomycota incertae sedis</taxon>
        <taxon>Chytridiomycetes</taxon>
        <taxon>Chytridiales</taxon>
        <taxon>Chytriomycetaceae</taxon>
        <taxon>Rhizoclosmatium</taxon>
    </lineage>
</organism>
<dbReference type="Proteomes" id="UP000193642">
    <property type="component" value="Unassembled WGS sequence"/>
</dbReference>
<evidence type="ECO:0000256" key="1">
    <source>
        <dbReference type="SAM" id="MobiDB-lite"/>
    </source>
</evidence>
<evidence type="ECO:0000313" key="3">
    <source>
        <dbReference type="Proteomes" id="UP000193642"/>
    </source>
</evidence>
<accession>A0A1Y2AMT9</accession>
<sequence>MSSNSQSPPAALRSPGTSIQLTDLILNIEPTDNALTTLRSDNDDDDADAFMTEWDDTSRQHQSEKQTLEQSMEPLTPDDLPEIIYDDLPEIIYESGEVASYFLVTVRCWFEADGSVARIEDLYPLVKDVVRGQCDVYHPLRSTRTTLQKKRRRMGNRHARRGRIFFCDVADKLVARFTGENYKQAKVEPCLMALEKIDL</sequence>
<evidence type="ECO:0000313" key="2">
    <source>
        <dbReference type="EMBL" id="ORY23888.1"/>
    </source>
</evidence>
<feature type="region of interest" description="Disordered" evidence="1">
    <location>
        <begin position="37"/>
        <end position="76"/>
    </location>
</feature>
<reference evidence="2 3" key="1">
    <citation type="submission" date="2016-07" db="EMBL/GenBank/DDBJ databases">
        <title>Pervasive Adenine N6-methylation of Active Genes in Fungi.</title>
        <authorList>
            <consortium name="DOE Joint Genome Institute"/>
            <person name="Mondo S.J."/>
            <person name="Dannebaum R.O."/>
            <person name="Kuo R.C."/>
            <person name="Labutti K."/>
            <person name="Haridas S."/>
            <person name="Kuo A."/>
            <person name="Salamov A."/>
            <person name="Ahrendt S.R."/>
            <person name="Lipzen A."/>
            <person name="Sullivan W."/>
            <person name="Andreopoulos W.B."/>
            <person name="Clum A."/>
            <person name="Lindquist E."/>
            <person name="Daum C."/>
            <person name="Ramamoorthy G.K."/>
            <person name="Gryganskyi A."/>
            <person name="Culley D."/>
            <person name="Magnuson J.K."/>
            <person name="James T.Y."/>
            <person name="O'Malley M.A."/>
            <person name="Stajich J.E."/>
            <person name="Spatafora J.W."/>
            <person name="Visel A."/>
            <person name="Grigoriev I.V."/>
        </authorList>
    </citation>
    <scope>NUCLEOTIDE SEQUENCE [LARGE SCALE GENOMIC DNA]</scope>
    <source>
        <strain evidence="2 3">JEL800</strain>
    </source>
</reference>
<dbReference type="AlphaFoldDB" id="A0A1Y2AMT9"/>
<proteinExistence type="predicted"/>
<gene>
    <name evidence="2" type="ORF">BCR33DRAFT_727859</name>
</gene>
<feature type="compositionally biased region" description="Basic and acidic residues" evidence="1">
    <location>
        <begin position="56"/>
        <end position="67"/>
    </location>
</feature>
<dbReference type="EMBL" id="MCGO01000154">
    <property type="protein sequence ID" value="ORY23888.1"/>
    <property type="molecule type" value="Genomic_DNA"/>
</dbReference>
<keyword evidence="3" id="KW-1185">Reference proteome</keyword>
<comment type="caution">
    <text evidence="2">The sequence shown here is derived from an EMBL/GenBank/DDBJ whole genome shotgun (WGS) entry which is preliminary data.</text>
</comment>
<name>A0A1Y2AMT9_9FUNG</name>